<evidence type="ECO:0000313" key="4">
    <source>
        <dbReference type="EMBL" id="MDR7364047.1"/>
    </source>
</evidence>
<keyword evidence="5" id="KW-1185">Reference proteome</keyword>
<evidence type="ECO:0000256" key="2">
    <source>
        <dbReference type="ARBA" id="ARBA00023002"/>
    </source>
</evidence>
<evidence type="ECO:0000313" key="5">
    <source>
        <dbReference type="Proteomes" id="UP001183648"/>
    </source>
</evidence>
<protein>
    <submittedName>
        <fullName evidence="4">NAD(P)-dependent dehydrogenase (Short-subunit alcohol dehydrogenase family)</fullName>
    </submittedName>
</protein>
<dbReference type="SUPFAM" id="SSF51735">
    <property type="entry name" value="NAD(P)-binding Rossmann-fold domains"/>
    <property type="match status" value="1"/>
</dbReference>
<reference evidence="4 5" key="1">
    <citation type="submission" date="2023-07" db="EMBL/GenBank/DDBJ databases">
        <title>Sequencing the genomes of 1000 actinobacteria strains.</title>
        <authorList>
            <person name="Klenk H.-P."/>
        </authorList>
    </citation>
    <scope>NUCLEOTIDE SEQUENCE [LARGE SCALE GENOMIC DNA]</scope>
    <source>
        <strain evidence="4 5">DSM 19426</strain>
    </source>
</reference>
<dbReference type="PRINTS" id="PR00081">
    <property type="entry name" value="GDHRDH"/>
</dbReference>
<comment type="caution">
    <text evidence="4">The sequence shown here is derived from an EMBL/GenBank/DDBJ whole genome shotgun (WGS) entry which is preliminary data.</text>
</comment>
<dbReference type="CDD" id="cd05233">
    <property type="entry name" value="SDR_c"/>
    <property type="match status" value="1"/>
</dbReference>
<comment type="similarity">
    <text evidence="1 3">Belongs to the short-chain dehydrogenases/reductases (SDR) family.</text>
</comment>
<accession>A0ABU2C077</accession>
<evidence type="ECO:0000256" key="3">
    <source>
        <dbReference type="RuleBase" id="RU000363"/>
    </source>
</evidence>
<dbReference type="InterPro" id="IPR002347">
    <property type="entry name" value="SDR_fam"/>
</dbReference>
<name>A0ABU2C077_9ACTN</name>
<dbReference type="RefSeq" id="WP_310305186.1">
    <property type="nucleotide sequence ID" value="NZ_BAAAPS010000005.1"/>
</dbReference>
<dbReference type="PRINTS" id="PR00080">
    <property type="entry name" value="SDRFAMILY"/>
</dbReference>
<dbReference type="InterPro" id="IPR036291">
    <property type="entry name" value="NAD(P)-bd_dom_sf"/>
</dbReference>
<dbReference type="Proteomes" id="UP001183648">
    <property type="component" value="Unassembled WGS sequence"/>
</dbReference>
<dbReference type="Gene3D" id="3.40.50.720">
    <property type="entry name" value="NAD(P)-binding Rossmann-like Domain"/>
    <property type="match status" value="1"/>
</dbReference>
<organism evidence="4 5">
    <name type="scientific">Nocardioides marmoribigeumensis</name>
    <dbReference type="NCBI Taxonomy" id="433649"/>
    <lineage>
        <taxon>Bacteria</taxon>
        <taxon>Bacillati</taxon>
        <taxon>Actinomycetota</taxon>
        <taxon>Actinomycetes</taxon>
        <taxon>Propionibacteriales</taxon>
        <taxon>Nocardioidaceae</taxon>
        <taxon>Nocardioides</taxon>
    </lineage>
</organism>
<dbReference type="EMBL" id="JAVDYG010000001">
    <property type="protein sequence ID" value="MDR7364047.1"/>
    <property type="molecule type" value="Genomic_DNA"/>
</dbReference>
<proteinExistence type="inferred from homology"/>
<dbReference type="Pfam" id="PF00106">
    <property type="entry name" value="adh_short"/>
    <property type="match status" value="1"/>
</dbReference>
<keyword evidence="2" id="KW-0560">Oxidoreductase</keyword>
<evidence type="ECO:0000256" key="1">
    <source>
        <dbReference type="ARBA" id="ARBA00006484"/>
    </source>
</evidence>
<dbReference type="PANTHER" id="PTHR44196:SF1">
    <property type="entry name" value="DEHYDROGENASE_REDUCTASE SDR FAMILY MEMBER 7B"/>
    <property type="match status" value="1"/>
</dbReference>
<gene>
    <name evidence="4" type="ORF">J2S63_003600</name>
</gene>
<dbReference type="PANTHER" id="PTHR44196">
    <property type="entry name" value="DEHYDROGENASE/REDUCTASE SDR FAMILY MEMBER 7B"/>
    <property type="match status" value="1"/>
</dbReference>
<sequence>MRGVPAVLLAGPVSRARRLVSLLTGADLPSPLQGRRVMVTGASSGIGEATALACAARGAEVLLVARRADELRRVAVDITAAGGVAHCYPCDLSSGEAVDDLVKVVLAEHGGVDYLVNNAGRSIRRSIASSYERMHDYERTMEINYFGPVRLTMGLLPAMVDQGFGHVVNVLSWGVLVKAPKFSAYLASKSALDVFSRIAAREYLGDNITFTNVRMSLVRTDMIGPTGLYAKAPALTAEQAAAKVVRALEDRPVTVDPLPARAIDALNLLTPRVADLVFHAVHQRFRESSQARRHLRD</sequence>